<evidence type="ECO:0000259" key="10">
    <source>
        <dbReference type="Pfam" id="PF00662"/>
    </source>
</evidence>
<feature type="transmembrane region" description="Helical" evidence="8">
    <location>
        <begin position="133"/>
        <end position="151"/>
    </location>
</feature>
<dbReference type="Pfam" id="PF00361">
    <property type="entry name" value="Proton_antipo_M"/>
    <property type="match status" value="1"/>
</dbReference>
<evidence type="ECO:0000313" key="12">
    <source>
        <dbReference type="Proteomes" id="UP000593994"/>
    </source>
</evidence>
<feature type="transmembrane region" description="Helical" evidence="8">
    <location>
        <begin position="163"/>
        <end position="182"/>
    </location>
</feature>
<feature type="transmembrane region" description="Helical" evidence="8">
    <location>
        <begin position="297"/>
        <end position="318"/>
    </location>
</feature>
<dbReference type="EMBL" id="CP054492">
    <property type="protein sequence ID" value="QOY53180.1"/>
    <property type="molecule type" value="Genomic_DNA"/>
</dbReference>
<evidence type="ECO:0000313" key="11">
    <source>
        <dbReference type="EMBL" id="QOY53180.1"/>
    </source>
</evidence>
<dbReference type="RefSeq" id="WP_194371995.1">
    <property type="nucleotide sequence ID" value="NZ_CP054492.1"/>
</dbReference>
<evidence type="ECO:0000256" key="3">
    <source>
        <dbReference type="ARBA" id="ARBA00022475"/>
    </source>
</evidence>
<feature type="transmembrane region" description="Helical" evidence="8">
    <location>
        <begin position="238"/>
        <end position="259"/>
    </location>
</feature>
<dbReference type="InterPro" id="IPR001750">
    <property type="entry name" value="ND/Mrp_TM"/>
</dbReference>
<protein>
    <submittedName>
        <fullName evidence="11">Oxidoreductase</fullName>
    </submittedName>
</protein>
<dbReference type="PRINTS" id="PR01437">
    <property type="entry name" value="NUOXDRDTASE4"/>
</dbReference>
<accession>A0A7S7LXG1</accession>
<dbReference type="AlphaFoldDB" id="A0A7S7LXG1"/>
<dbReference type="InterPro" id="IPR003918">
    <property type="entry name" value="NADH_UbQ_OxRdtase"/>
</dbReference>
<dbReference type="KEGG" id="sbal:HUE88_05735"/>
<reference evidence="11 12" key="1">
    <citation type="submission" date="2020-05" db="EMBL/GenBank/DDBJ databases">
        <title>Sulfurimonas marisnigri, sp. nov., and Sulfurimonas baltica, sp. nov., manganese oxide reducing chemolithoautotrophs of the class Epsilonproteobacteria isolated from the pelagic redoxclines of the Black and Baltic Seas and emended description of the genus Sulfurimonas.</title>
        <authorList>
            <person name="Henkel J.V."/>
            <person name="Laudan C."/>
            <person name="Werner J."/>
            <person name="Neu T."/>
            <person name="Plewe S."/>
            <person name="Sproer C."/>
            <person name="Bunk B."/>
            <person name="Schulz-Vogt H.N."/>
        </authorList>
    </citation>
    <scope>NUCLEOTIDE SEQUENCE [LARGE SCALE GENOMIC DNA]</scope>
    <source>
        <strain evidence="11 12">GD2</strain>
    </source>
</reference>
<dbReference type="Proteomes" id="UP000593994">
    <property type="component" value="Chromosome"/>
</dbReference>
<feature type="transmembrane region" description="Helical" evidence="8">
    <location>
        <begin position="324"/>
        <end position="347"/>
    </location>
</feature>
<keyword evidence="6 8" id="KW-0472">Membrane</keyword>
<keyword evidence="4 7" id="KW-0812">Transmembrane</keyword>
<feature type="transmembrane region" description="Helical" evidence="8">
    <location>
        <begin position="74"/>
        <end position="98"/>
    </location>
</feature>
<dbReference type="GO" id="GO:0042773">
    <property type="term" value="P:ATP synthesis coupled electron transport"/>
    <property type="evidence" value="ECO:0007669"/>
    <property type="project" value="InterPro"/>
</dbReference>
<proteinExistence type="inferred from homology"/>
<evidence type="ECO:0000256" key="7">
    <source>
        <dbReference type="RuleBase" id="RU000320"/>
    </source>
</evidence>
<gene>
    <name evidence="11" type="ORF">HUE88_05735</name>
</gene>
<dbReference type="InterPro" id="IPR050586">
    <property type="entry name" value="CPA3_Na-H_Antiporter_D"/>
</dbReference>
<sequence>METLINIPWAIFLILLPLAGGITCFLWPEKTKIVGLSTIVSVVISVAGLTWVMIETGPFHHTVGGWGAPLGIDLYADGLSLLMLTITSLVGLGISIYATGYFNSNYSIRFWPLWLFIMAALNALFLSADIFNFYITLELMGLAAVALTALGTSADALTGAMRYLLATLLGSLVYLFGVALLYHNFGSVDITILSQRIESTPIVWAALGLMSTGLILKTALFPLHFWLPSAHASAPAPVSAILSALIIKASFYILLRIWLDIFAPLGYELVATLLGVFGSVAILWGSIQALLQTRLKLLIAYSTIAQIGYLFLAFSLAISGAMTAWSAVVYLMFSHALAKSAMFLVAGNLMHFCGHDRIKDLDRIAQRLPVTAAAFALAGVSIVGLPPSGGFIGKWFLLETALQQEQWAFTAVIMLGSLLAAGYIFKVLGFAFTQAIASHDPHVIPAHMEWAALLLACMAIIVGFFSSPLLFIVDIGNPFEISELKR</sequence>
<feature type="transmembrane region" description="Helical" evidence="8">
    <location>
        <begin position="407"/>
        <end position="429"/>
    </location>
</feature>
<evidence type="ECO:0000256" key="1">
    <source>
        <dbReference type="ARBA" id="ARBA00004651"/>
    </source>
</evidence>
<feature type="domain" description="NADH-Ubiquinone oxidoreductase (complex I) chain 5 N-terminal" evidence="10">
    <location>
        <begin position="71"/>
        <end position="104"/>
    </location>
</feature>
<feature type="transmembrane region" description="Helical" evidence="8">
    <location>
        <begin position="34"/>
        <end position="54"/>
    </location>
</feature>
<dbReference type="GO" id="GO:0005886">
    <property type="term" value="C:plasma membrane"/>
    <property type="evidence" value="ECO:0007669"/>
    <property type="project" value="UniProtKB-SubCell"/>
</dbReference>
<dbReference type="Pfam" id="PF00662">
    <property type="entry name" value="Proton_antipo_N"/>
    <property type="match status" value="1"/>
</dbReference>
<dbReference type="InterPro" id="IPR001516">
    <property type="entry name" value="Proton_antipo_N"/>
</dbReference>
<evidence type="ECO:0000259" key="9">
    <source>
        <dbReference type="Pfam" id="PF00361"/>
    </source>
</evidence>
<evidence type="ECO:0000256" key="4">
    <source>
        <dbReference type="ARBA" id="ARBA00022692"/>
    </source>
</evidence>
<name>A0A7S7LXG1_9BACT</name>
<dbReference type="PANTHER" id="PTHR42703:SF1">
    <property type="entry name" value="NA(+)_H(+) ANTIPORTER SUBUNIT D1"/>
    <property type="match status" value="1"/>
</dbReference>
<evidence type="ECO:0000256" key="6">
    <source>
        <dbReference type="ARBA" id="ARBA00023136"/>
    </source>
</evidence>
<keyword evidence="5 8" id="KW-1133">Transmembrane helix</keyword>
<keyword evidence="3" id="KW-1003">Cell membrane</keyword>
<feature type="transmembrane region" description="Helical" evidence="8">
    <location>
        <begin position="110"/>
        <end position="127"/>
    </location>
</feature>
<feature type="transmembrane region" description="Helical" evidence="8">
    <location>
        <begin position="450"/>
        <end position="473"/>
    </location>
</feature>
<dbReference type="GO" id="GO:0008137">
    <property type="term" value="F:NADH dehydrogenase (ubiquinone) activity"/>
    <property type="evidence" value="ECO:0007669"/>
    <property type="project" value="InterPro"/>
</dbReference>
<dbReference type="PANTHER" id="PTHR42703">
    <property type="entry name" value="NADH DEHYDROGENASE"/>
    <property type="match status" value="1"/>
</dbReference>
<keyword evidence="12" id="KW-1185">Reference proteome</keyword>
<feature type="domain" description="NADH:quinone oxidoreductase/Mrp antiporter transmembrane" evidence="9">
    <location>
        <begin position="127"/>
        <end position="419"/>
    </location>
</feature>
<comment type="subcellular location">
    <subcellularLocation>
        <location evidence="1">Cell membrane</location>
        <topology evidence="1">Multi-pass membrane protein</topology>
    </subcellularLocation>
    <subcellularLocation>
        <location evidence="7">Membrane</location>
        <topology evidence="7">Multi-pass membrane protein</topology>
    </subcellularLocation>
</comment>
<feature type="transmembrane region" description="Helical" evidence="8">
    <location>
        <begin position="6"/>
        <end position="27"/>
    </location>
</feature>
<evidence type="ECO:0000256" key="8">
    <source>
        <dbReference type="SAM" id="Phobius"/>
    </source>
</evidence>
<comment type="similarity">
    <text evidence="2">Belongs to the CPA3 antiporters (TC 2.A.63) subunit D family.</text>
</comment>
<feature type="transmembrane region" description="Helical" evidence="8">
    <location>
        <begin position="368"/>
        <end position="387"/>
    </location>
</feature>
<feature type="transmembrane region" description="Helical" evidence="8">
    <location>
        <begin position="202"/>
        <end position="226"/>
    </location>
</feature>
<evidence type="ECO:0000256" key="2">
    <source>
        <dbReference type="ARBA" id="ARBA00005346"/>
    </source>
</evidence>
<organism evidence="11 12">
    <name type="scientific">Candidatus Sulfurimonas baltica</name>
    <dbReference type="NCBI Taxonomy" id="2740404"/>
    <lineage>
        <taxon>Bacteria</taxon>
        <taxon>Pseudomonadati</taxon>
        <taxon>Campylobacterota</taxon>
        <taxon>Epsilonproteobacteria</taxon>
        <taxon>Campylobacterales</taxon>
        <taxon>Sulfurimonadaceae</taxon>
        <taxon>Sulfurimonas</taxon>
    </lineage>
</organism>
<evidence type="ECO:0000256" key="5">
    <source>
        <dbReference type="ARBA" id="ARBA00022989"/>
    </source>
</evidence>
<feature type="transmembrane region" description="Helical" evidence="8">
    <location>
        <begin position="265"/>
        <end position="285"/>
    </location>
</feature>